<proteinExistence type="predicted"/>
<evidence type="ECO:0000313" key="1">
    <source>
        <dbReference type="EMBL" id="CAH2006584.1"/>
    </source>
</evidence>
<protein>
    <submittedName>
        <fullName evidence="1">Uncharacterized protein</fullName>
    </submittedName>
</protein>
<evidence type="ECO:0000313" key="2">
    <source>
        <dbReference type="Proteomes" id="UP001152888"/>
    </source>
</evidence>
<dbReference type="AlphaFoldDB" id="A0A9P0M6A1"/>
<name>A0A9P0M6A1_ACAOB</name>
<gene>
    <name evidence="1" type="ORF">ACAOBT_LOCUS29174</name>
</gene>
<dbReference type="OrthoDB" id="6748180at2759"/>
<keyword evidence="2" id="KW-1185">Reference proteome</keyword>
<comment type="caution">
    <text evidence="1">The sequence shown here is derived from an EMBL/GenBank/DDBJ whole genome shotgun (WGS) entry which is preliminary data.</text>
</comment>
<dbReference type="EMBL" id="CAKOFQ010007695">
    <property type="protein sequence ID" value="CAH2006584.1"/>
    <property type="molecule type" value="Genomic_DNA"/>
</dbReference>
<accession>A0A9P0M6A1</accession>
<organism evidence="1 2">
    <name type="scientific">Acanthoscelides obtectus</name>
    <name type="common">Bean weevil</name>
    <name type="synonym">Bruchus obtectus</name>
    <dbReference type="NCBI Taxonomy" id="200917"/>
    <lineage>
        <taxon>Eukaryota</taxon>
        <taxon>Metazoa</taxon>
        <taxon>Ecdysozoa</taxon>
        <taxon>Arthropoda</taxon>
        <taxon>Hexapoda</taxon>
        <taxon>Insecta</taxon>
        <taxon>Pterygota</taxon>
        <taxon>Neoptera</taxon>
        <taxon>Endopterygota</taxon>
        <taxon>Coleoptera</taxon>
        <taxon>Polyphaga</taxon>
        <taxon>Cucujiformia</taxon>
        <taxon>Chrysomeloidea</taxon>
        <taxon>Chrysomelidae</taxon>
        <taxon>Bruchinae</taxon>
        <taxon>Bruchini</taxon>
        <taxon>Acanthoscelides</taxon>
    </lineage>
</organism>
<dbReference type="Proteomes" id="UP001152888">
    <property type="component" value="Unassembled WGS sequence"/>
</dbReference>
<sequence>MGLFYTKLCQNLVNTMPQRISAVIKNKGYPM</sequence>
<reference evidence="1" key="1">
    <citation type="submission" date="2022-03" db="EMBL/GenBank/DDBJ databases">
        <authorList>
            <person name="Sayadi A."/>
        </authorList>
    </citation>
    <scope>NUCLEOTIDE SEQUENCE</scope>
</reference>